<gene>
    <name evidence="2" type="ORF">LSG31_00245</name>
</gene>
<dbReference type="CDD" id="cd06583">
    <property type="entry name" value="PGRP"/>
    <property type="match status" value="1"/>
</dbReference>
<dbReference type="RefSeq" id="WP_347437447.1">
    <property type="nucleotide sequence ID" value="NZ_CP089291.1"/>
</dbReference>
<dbReference type="Gene3D" id="3.40.80.10">
    <property type="entry name" value="Peptidoglycan recognition protein-like"/>
    <property type="match status" value="1"/>
</dbReference>
<evidence type="ECO:0000313" key="3">
    <source>
        <dbReference type="Proteomes" id="UP000830167"/>
    </source>
</evidence>
<sequence>MNQYTINVNLIPGLPKNPYRNGVGQYEGVVMHATAVYNDTANGERNYETNHWQDAFVHAFVDDTQILQTADFNYIAWHAAYTANQRFLGFELTQTADSVKFAAAYDRWIWLAARKLFDLKLGVVDGVTILSHKQVSDLWKETDHTDPIEYLASHGKSWTDVVSDVTAKYKLMEVVAMLDKDAAQKVVNILGAVYNATNDPKVQEAAHFAADALRGATGIPKQ</sequence>
<keyword evidence="3" id="KW-1185">Reference proteome</keyword>
<dbReference type="Proteomes" id="UP000830167">
    <property type="component" value="Chromosome"/>
</dbReference>
<organism evidence="2 3">
    <name type="scientific">Fodinisporobacter ferrooxydans</name>
    <dbReference type="NCBI Taxonomy" id="2901836"/>
    <lineage>
        <taxon>Bacteria</taxon>
        <taxon>Bacillati</taxon>
        <taxon>Bacillota</taxon>
        <taxon>Bacilli</taxon>
        <taxon>Bacillales</taxon>
        <taxon>Alicyclobacillaceae</taxon>
        <taxon>Fodinisporobacter</taxon>
    </lineage>
</organism>
<dbReference type="SUPFAM" id="SSF55846">
    <property type="entry name" value="N-acetylmuramoyl-L-alanine amidase-like"/>
    <property type="match status" value="1"/>
</dbReference>
<reference evidence="2" key="1">
    <citation type="submission" date="2021-12" db="EMBL/GenBank/DDBJ databases">
        <title>Alicyclobacillaceae gen. nov., sp. nov., isolated from chalcocite enrichment system.</title>
        <authorList>
            <person name="Jiang Z."/>
        </authorList>
    </citation>
    <scope>NUCLEOTIDE SEQUENCE</scope>
    <source>
        <strain evidence="2">MYW30-H2</strain>
    </source>
</reference>
<dbReference type="EMBL" id="CP089291">
    <property type="protein sequence ID" value="UOF90747.1"/>
    <property type="molecule type" value="Genomic_DNA"/>
</dbReference>
<name>A0ABY4CJQ0_9BACL</name>
<proteinExistence type="predicted"/>
<dbReference type="InterPro" id="IPR036505">
    <property type="entry name" value="Amidase/PGRP_sf"/>
</dbReference>
<evidence type="ECO:0000313" key="2">
    <source>
        <dbReference type="EMBL" id="UOF90747.1"/>
    </source>
</evidence>
<feature type="domain" description="N-acetylmuramoyl-L-alanine amidase" evidence="1">
    <location>
        <begin position="12"/>
        <end position="148"/>
    </location>
</feature>
<protein>
    <submittedName>
        <fullName evidence="2">N-acetylmuramoyl-L-alanine amidase</fullName>
    </submittedName>
</protein>
<evidence type="ECO:0000259" key="1">
    <source>
        <dbReference type="SMART" id="SM00644"/>
    </source>
</evidence>
<dbReference type="Pfam" id="PF01510">
    <property type="entry name" value="Amidase_2"/>
    <property type="match status" value="1"/>
</dbReference>
<dbReference type="SMART" id="SM00644">
    <property type="entry name" value="Ami_2"/>
    <property type="match status" value="1"/>
</dbReference>
<dbReference type="InterPro" id="IPR002502">
    <property type="entry name" value="Amidase_domain"/>
</dbReference>
<accession>A0ABY4CJQ0</accession>